<sequence>MTVVFVFFNLLLPDGMNDWHRAVRRTGTATLEQIGAANIHTYMGFAILIAVIARLALRSLHGVPDPSDAKPAVFRVIAKAAHVALYGLLIAMPLSGIAAYYFGVGVAGDLHADILKVLLWLLIAAHVGGALAHQFYWKTNALRRMTLG</sequence>
<evidence type="ECO:0000256" key="7">
    <source>
        <dbReference type="ARBA" id="ARBA00022723"/>
    </source>
</evidence>
<dbReference type="GO" id="GO:0020037">
    <property type="term" value="F:heme binding"/>
    <property type="evidence" value="ECO:0007669"/>
    <property type="project" value="TreeGrafter"/>
</dbReference>
<dbReference type="Proteomes" id="UP000547879">
    <property type="component" value="Unassembled WGS sequence"/>
</dbReference>
<feature type="transmembrane region" description="Helical" evidence="13">
    <location>
        <begin position="83"/>
        <end position="102"/>
    </location>
</feature>
<evidence type="ECO:0000256" key="5">
    <source>
        <dbReference type="ARBA" id="ARBA00022617"/>
    </source>
</evidence>
<comment type="caution">
    <text evidence="15">The sequence shown here is derived from an EMBL/GenBank/DDBJ whole genome shotgun (WGS) entry which is preliminary data.</text>
</comment>
<evidence type="ECO:0000256" key="1">
    <source>
        <dbReference type="ARBA" id="ARBA00001970"/>
    </source>
</evidence>
<comment type="similarity">
    <text evidence="12">Belongs to the cytochrome b561 family.</text>
</comment>
<dbReference type="InterPro" id="IPR016174">
    <property type="entry name" value="Di-haem_cyt_TM"/>
</dbReference>
<dbReference type="PANTHER" id="PTHR30529">
    <property type="entry name" value="CYTOCHROME B561"/>
    <property type="match status" value="1"/>
</dbReference>
<accession>A0A7W9YCZ0</accession>
<keyword evidence="8" id="KW-0249">Electron transport</keyword>
<evidence type="ECO:0000256" key="6">
    <source>
        <dbReference type="ARBA" id="ARBA00022692"/>
    </source>
</evidence>
<name>A0A7W9YCZ0_9HYPH</name>
<keyword evidence="3" id="KW-0813">Transport</keyword>
<dbReference type="Pfam" id="PF01292">
    <property type="entry name" value="Ni_hydr_CYTB"/>
    <property type="match status" value="1"/>
</dbReference>
<evidence type="ECO:0000256" key="11">
    <source>
        <dbReference type="ARBA" id="ARBA00023136"/>
    </source>
</evidence>
<keyword evidence="4" id="KW-1003">Cell membrane</keyword>
<feature type="domain" description="Cytochrome b561 bacterial/Ni-hydrogenase" evidence="14">
    <location>
        <begin position="5"/>
        <end position="146"/>
    </location>
</feature>
<keyword evidence="16" id="KW-1185">Reference proteome</keyword>
<evidence type="ECO:0000256" key="13">
    <source>
        <dbReference type="SAM" id="Phobius"/>
    </source>
</evidence>
<gene>
    <name evidence="15" type="ORF">HNQ72_006102</name>
</gene>
<proteinExistence type="inferred from homology"/>
<organism evidence="15 16">
    <name type="scientific">Rhizobium wenxiniae</name>
    <dbReference type="NCBI Taxonomy" id="1737357"/>
    <lineage>
        <taxon>Bacteria</taxon>
        <taxon>Pseudomonadati</taxon>
        <taxon>Pseudomonadota</taxon>
        <taxon>Alphaproteobacteria</taxon>
        <taxon>Hyphomicrobiales</taxon>
        <taxon>Rhizobiaceae</taxon>
        <taxon>Rhizobium/Agrobacterium group</taxon>
        <taxon>Rhizobium</taxon>
    </lineage>
</organism>
<keyword evidence="7" id="KW-0479">Metal-binding</keyword>
<keyword evidence="6 13" id="KW-0812">Transmembrane</keyword>
<dbReference type="InterPro" id="IPR052168">
    <property type="entry name" value="Cytochrome_b561_oxidase"/>
</dbReference>
<keyword evidence="11 13" id="KW-0472">Membrane</keyword>
<keyword evidence="9 13" id="KW-1133">Transmembrane helix</keyword>
<evidence type="ECO:0000313" key="15">
    <source>
        <dbReference type="EMBL" id="MBB6166251.1"/>
    </source>
</evidence>
<evidence type="ECO:0000256" key="9">
    <source>
        <dbReference type="ARBA" id="ARBA00022989"/>
    </source>
</evidence>
<evidence type="ECO:0000256" key="2">
    <source>
        <dbReference type="ARBA" id="ARBA00004651"/>
    </source>
</evidence>
<comment type="cofactor">
    <cofactor evidence="1">
        <name>heme b</name>
        <dbReference type="ChEBI" id="CHEBI:60344"/>
    </cofactor>
</comment>
<evidence type="ECO:0000256" key="10">
    <source>
        <dbReference type="ARBA" id="ARBA00023004"/>
    </source>
</evidence>
<protein>
    <submittedName>
        <fullName evidence="15">Cytochrome b561</fullName>
    </submittedName>
</protein>
<dbReference type="GO" id="GO:0005886">
    <property type="term" value="C:plasma membrane"/>
    <property type="evidence" value="ECO:0007669"/>
    <property type="project" value="UniProtKB-SubCell"/>
</dbReference>
<evidence type="ECO:0000256" key="4">
    <source>
        <dbReference type="ARBA" id="ARBA00022475"/>
    </source>
</evidence>
<reference evidence="15 16" key="1">
    <citation type="submission" date="2020-08" db="EMBL/GenBank/DDBJ databases">
        <title>Genomic Encyclopedia of Type Strains, Phase IV (KMG-IV): sequencing the most valuable type-strain genomes for metagenomic binning, comparative biology and taxonomic classification.</title>
        <authorList>
            <person name="Goeker M."/>
        </authorList>
    </citation>
    <scope>NUCLEOTIDE SEQUENCE [LARGE SCALE GENOMIC DNA]</scope>
    <source>
        <strain evidence="15 16">DSM 100734</strain>
    </source>
</reference>
<dbReference type="GO" id="GO:0022904">
    <property type="term" value="P:respiratory electron transport chain"/>
    <property type="evidence" value="ECO:0007669"/>
    <property type="project" value="InterPro"/>
</dbReference>
<dbReference type="InterPro" id="IPR011577">
    <property type="entry name" value="Cyt_b561_bac/Ni-Hgenase"/>
</dbReference>
<dbReference type="PANTHER" id="PTHR30529:SF7">
    <property type="entry name" value="CYTOCHROME B561 BACTERIAL_NI-HYDROGENASE DOMAIN-CONTAINING PROTEIN"/>
    <property type="match status" value="1"/>
</dbReference>
<feature type="transmembrane region" description="Helical" evidence="13">
    <location>
        <begin position="39"/>
        <end position="57"/>
    </location>
</feature>
<evidence type="ECO:0000256" key="8">
    <source>
        <dbReference type="ARBA" id="ARBA00022982"/>
    </source>
</evidence>
<dbReference type="AlphaFoldDB" id="A0A7W9YCZ0"/>
<evidence type="ECO:0000313" key="16">
    <source>
        <dbReference type="Proteomes" id="UP000547879"/>
    </source>
</evidence>
<evidence type="ECO:0000259" key="14">
    <source>
        <dbReference type="Pfam" id="PF01292"/>
    </source>
</evidence>
<keyword evidence="5" id="KW-0349">Heme</keyword>
<evidence type="ECO:0000256" key="3">
    <source>
        <dbReference type="ARBA" id="ARBA00022448"/>
    </source>
</evidence>
<dbReference type="GO" id="GO:0009055">
    <property type="term" value="F:electron transfer activity"/>
    <property type="evidence" value="ECO:0007669"/>
    <property type="project" value="InterPro"/>
</dbReference>
<dbReference type="SUPFAM" id="SSF81342">
    <property type="entry name" value="Transmembrane di-heme cytochromes"/>
    <property type="match status" value="1"/>
</dbReference>
<keyword evidence="10" id="KW-0408">Iron</keyword>
<evidence type="ECO:0000256" key="12">
    <source>
        <dbReference type="ARBA" id="ARBA00037975"/>
    </source>
</evidence>
<comment type="subcellular location">
    <subcellularLocation>
        <location evidence="2">Cell membrane</location>
        <topology evidence="2">Multi-pass membrane protein</topology>
    </subcellularLocation>
</comment>
<dbReference type="GO" id="GO:0046872">
    <property type="term" value="F:metal ion binding"/>
    <property type="evidence" value="ECO:0007669"/>
    <property type="project" value="UniProtKB-KW"/>
</dbReference>
<dbReference type="EMBL" id="JACHEG010000016">
    <property type="protein sequence ID" value="MBB6166251.1"/>
    <property type="molecule type" value="Genomic_DNA"/>
</dbReference>
<feature type="transmembrane region" description="Helical" evidence="13">
    <location>
        <begin position="114"/>
        <end position="137"/>
    </location>
</feature>